<evidence type="ECO:0000313" key="2">
    <source>
        <dbReference type="Proteomes" id="UP000319576"/>
    </source>
</evidence>
<evidence type="ECO:0000313" key="1">
    <source>
        <dbReference type="EMBL" id="QDU23670.1"/>
    </source>
</evidence>
<name>A0A517Y1N6_9BACT</name>
<sequence>MLTRRYKGGEVRVKLAADEFEYPIQPERIVYNKSGMHLVAARLSDRRAVIEKSLDWATAASTAEAHTCEPC</sequence>
<dbReference type="EMBL" id="CP036273">
    <property type="protein sequence ID" value="QDU23670.1"/>
    <property type="molecule type" value="Genomic_DNA"/>
</dbReference>
<dbReference type="RefSeq" id="WP_202920462.1">
    <property type="nucleotide sequence ID" value="NZ_CP036273.1"/>
</dbReference>
<dbReference type="Proteomes" id="UP000319576">
    <property type="component" value="Chromosome"/>
</dbReference>
<protein>
    <submittedName>
        <fullName evidence="1">Uncharacterized protein</fullName>
    </submittedName>
</protein>
<dbReference type="AlphaFoldDB" id="A0A517Y1N6"/>
<organism evidence="1 2">
    <name type="scientific">Urbifossiella limnaea</name>
    <dbReference type="NCBI Taxonomy" id="2528023"/>
    <lineage>
        <taxon>Bacteria</taxon>
        <taxon>Pseudomonadati</taxon>
        <taxon>Planctomycetota</taxon>
        <taxon>Planctomycetia</taxon>
        <taxon>Gemmatales</taxon>
        <taxon>Gemmataceae</taxon>
        <taxon>Urbifossiella</taxon>
    </lineage>
</organism>
<keyword evidence="2" id="KW-1185">Reference proteome</keyword>
<accession>A0A517Y1N6</accession>
<proteinExistence type="predicted"/>
<gene>
    <name evidence="1" type="ORF">ETAA1_56750</name>
</gene>
<reference evidence="1 2" key="1">
    <citation type="submission" date="2019-02" db="EMBL/GenBank/DDBJ databases">
        <title>Deep-cultivation of Planctomycetes and their phenomic and genomic characterization uncovers novel biology.</title>
        <authorList>
            <person name="Wiegand S."/>
            <person name="Jogler M."/>
            <person name="Boedeker C."/>
            <person name="Pinto D."/>
            <person name="Vollmers J."/>
            <person name="Rivas-Marin E."/>
            <person name="Kohn T."/>
            <person name="Peeters S.H."/>
            <person name="Heuer A."/>
            <person name="Rast P."/>
            <person name="Oberbeckmann S."/>
            <person name="Bunk B."/>
            <person name="Jeske O."/>
            <person name="Meyerdierks A."/>
            <person name="Storesund J.E."/>
            <person name="Kallscheuer N."/>
            <person name="Luecker S."/>
            <person name="Lage O.M."/>
            <person name="Pohl T."/>
            <person name="Merkel B.J."/>
            <person name="Hornburger P."/>
            <person name="Mueller R.-W."/>
            <person name="Bruemmer F."/>
            <person name="Labrenz M."/>
            <person name="Spormann A.M."/>
            <person name="Op den Camp H."/>
            <person name="Overmann J."/>
            <person name="Amann R."/>
            <person name="Jetten M.S.M."/>
            <person name="Mascher T."/>
            <person name="Medema M.H."/>
            <person name="Devos D.P."/>
            <person name="Kaster A.-K."/>
            <person name="Ovreas L."/>
            <person name="Rohde M."/>
            <person name="Galperin M.Y."/>
            <person name="Jogler C."/>
        </authorList>
    </citation>
    <scope>NUCLEOTIDE SEQUENCE [LARGE SCALE GENOMIC DNA]</scope>
    <source>
        <strain evidence="1 2">ETA_A1</strain>
    </source>
</reference>
<dbReference type="KEGG" id="uli:ETAA1_56750"/>